<keyword evidence="5" id="KW-0378">Hydrolase</keyword>
<dbReference type="Proteomes" id="UP000707071">
    <property type="component" value="Unassembled WGS sequence"/>
</dbReference>
<dbReference type="InterPro" id="IPR044635">
    <property type="entry name" value="UBP14-like"/>
</dbReference>
<feature type="compositionally biased region" description="Basic and acidic residues" evidence="7">
    <location>
        <begin position="773"/>
        <end position="789"/>
    </location>
</feature>
<dbReference type="PROSITE" id="PS50235">
    <property type="entry name" value="USP_3"/>
    <property type="match status" value="1"/>
</dbReference>
<comment type="caution">
    <text evidence="9">The sequence shown here is derived from an EMBL/GenBank/DDBJ whole genome shotgun (WGS) entry which is preliminary data.</text>
</comment>
<organism evidence="9 10">
    <name type="scientific">Claviceps aff. purpurea</name>
    <dbReference type="NCBI Taxonomy" id="1967640"/>
    <lineage>
        <taxon>Eukaryota</taxon>
        <taxon>Fungi</taxon>
        <taxon>Dikarya</taxon>
        <taxon>Ascomycota</taxon>
        <taxon>Pezizomycotina</taxon>
        <taxon>Sordariomycetes</taxon>
        <taxon>Hypocreomycetidae</taxon>
        <taxon>Hypocreales</taxon>
        <taxon>Clavicipitaceae</taxon>
        <taxon>Claviceps</taxon>
    </lineage>
</organism>
<keyword evidence="4" id="KW-0833">Ubl conjugation pathway</keyword>
<keyword evidence="10" id="KW-1185">Reference proteome</keyword>
<feature type="compositionally biased region" description="Polar residues" evidence="7">
    <location>
        <begin position="755"/>
        <end position="771"/>
    </location>
</feature>
<evidence type="ECO:0000256" key="5">
    <source>
        <dbReference type="ARBA" id="ARBA00022801"/>
    </source>
</evidence>
<feature type="region of interest" description="Disordered" evidence="7">
    <location>
        <begin position="1064"/>
        <end position="1100"/>
    </location>
</feature>
<dbReference type="GO" id="GO:0070628">
    <property type="term" value="F:proteasome binding"/>
    <property type="evidence" value="ECO:0007669"/>
    <property type="project" value="TreeGrafter"/>
</dbReference>
<dbReference type="EMBL" id="SRRH01000625">
    <property type="protein sequence ID" value="KAG6286550.1"/>
    <property type="molecule type" value="Genomic_DNA"/>
</dbReference>
<dbReference type="Pfam" id="PF00443">
    <property type="entry name" value="UCH"/>
    <property type="match status" value="1"/>
</dbReference>
<dbReference type="PROSITE" id="PS00972">
    <property type="entry name" value="USP_1"/>
    <property type="match status" value="1"/>
</dbReference>
<dbReference type="EC" id="3.4.19.12" evidence="2"/>
<feature type="region of interest" description="Disordered" evidence="7">
    <location>
        <begin position="291"/>
        <end position="314"/>
    </location>
</feature>
<dbReference type="PANTHER" id="PTHR43982:SF6">
    <property type="entry name" value="UBIQUITIN CARBOXYL-TERMINAL HYDROLASE 2-RELATED"/>
    <property type="match status" value="1"/>
</dbReference>
<dbReference type="PANTHER" id="PTHR43982">
    <property type="entry name" value="UBIQUITIN CARBOXYL-TERMINAL HYDROLASE"/>
    <property type="match status" value="1"/>
</dbReference>
<dbReference type="PROSITE" id="PS00973">
    <property type="entry name" value="USP_2"/>
    <property type="match status" value="1"/>
</dbReference>
<feature type="domain" description="USP" evidence="8">
    <location>
        <begin position="609"/>
        <end position="1228"/>
    </location>
</feature>
<reference evidence="9 10" key="1">
    <citation type="journal article" date="2020" name="bioRxiv">
        <title>Whole genome comparisons of ergot fungi reveals the divergence and evolution of species within the genus Claviceps are the result of varying mechanisms driving genome evolution and host range expansion.</title>
        <authorList>
            <person name="Wyka S.A."/>
            <person name="Mondo S.J."/>
            <person name="Liu M."/>
            <person name="Dettman J."/>
            <person name="Nalam V."/>
            <person name="Broders K.D."/>
        </authorList>
    </citation>
    <scope>NUCLEOTIDE SEQUENCE [LARGE SCALE GENOMIC DNA]</scope>
    <source>
        <strain evidence="9 10">Clav52</strain>
    </source>
</reference>
<name>A0A9P7TYG6_9HYPO</name>
<evidence type="ECO:0000256" key="4">
    <source>
        <dbReference type="ARBA" id="ARBA00022786"/>
    </source>
</evidence>
<protein>
    <recommendedName>
        <fullName evidence="2">ubiquitinyl hydrolase 1</fullName>
        <ecNumber evidence="2">3.4.19.12</ecNumber>
    </recommendedName>
</protein>
<dbReference type="InterPro" id="IPR001394">
    <property type="entry name" value="Peptidase_C19_UCH"/>
</dbReference>
<evidence type="ECO:0000256" key="1">
    <source>
        <dbReference type="ARBA" id="ARBA00000707"/>
    </source>
</evidence>
<dbReference type="GO" id="GO:0043161">
    <property type="term" value="P:proteasome-mediated ubiquitin-dependent protein catabolic process"/>
    <property type="evidence" value="ECO:0007669"/>
    <property type="project" value="InterPro"/>
</dbReference>
<feature type="compositionally biased region" description="Low complexity" evidence="7">
    <location>
        <begin position="1286"/>
        <end position="1297"/>
    </location>
</feature>
<evidence type="ECO:0000256" key="6">
    <source>
        <dbReference type="ARBA" id="ARBA00022807"/>
    </source>
</evidence>
<feature type="region of interest" description="Disordered" evidence="7">
    <location>
        <begin position="755"/>
        <end position="800"/>
    </location>
</feature>
<dbReference type="CDD" id="cd02666">
    <property type="entry name" value="Peptidase_C19J"/>
    <property type="match status" value="1"/>
</dbReference>
<evidence type="ECO:0000256" key="3">
    <source>
        <dbReference type="ARBA" id="ARBA00022670"/>
    </source>
</evidence>
<dbReference type="GO" id="GO:0061136">
    <property type="term" value="P:regulation of proteasomal protein catabolic process"/>
    <property type="evidence" value="ECO:0007669"/>
    <property type="project" value="TreeGrafter"/>
</dbReference>
<dbReference type="GO" id="GO:0004843">
    <property type="term" value="F:cysteine-type deubiquitinase activity"/>
    <property type="evidence" value="ECO:0007669"/>
    <property type="project" value="UniProtKB-EC"/>
</dbReference>
<dbReference type="InterPro" id="IPR038765">
    <property type="entry name" value="Papain-like_cys_pep_sf"/>
</dbReference>
<evidence type="ECO:0000256" key="2">
    <source>
        <dbReference type="ARBA" id="ARBA00012759"/>
    </source>
</evidence>
<feature type="compositionally biased region" description="Pro residues" evidence="7">
    <location>
        <begin position="726"/>
        <end position="739"/>
    </location>
</feature>
<feature type="region of interest" description="Disordered" evidence="7">
    <location>
        <begin position="714"/>
        <end position="743"/>
    </location>
</feature>
<gene>
    <name evidence="9" type="ORF">E4U09_006695</name>
</gene>
<dbReference type="InterPro" id="IPR028889">
    <property type="entry name" value="USP"/>
</dbReference>
<evidence type="ECO:0000256" key="7">
    <source>
        <dbReference type="SAM" id="MobiDB-lite"/>
    </source>
</evidence>
<dbReference type="InterPro" id="IPR018200">
    <property type="entry name" value="USP_CS"/>
</dbReference>
<evidence type="ECO:0000259" key="8">
    <source>
        <dbReference type="PROSITE" id="PS50235"/>
    </source>
</evidence>
<evidence type="ECO:0000313" key="10">
    <source>
        <dbReference type="Proteomes" id="UP000707071"/>
    </source>
</evidence>
<keyword evidence="3" id="KW-0645">Protease</keyword>
<comment type="catalytic activity">
    <reaction evidence="1">
        <text>Thiol-dependent hydrolysis of ester, thioester, amide, peptide and isopeptide bonds formed by the C-terminal Gly of ubiquitin (a 76-residue protein attached to proteins as an intracellular targeting signal).</text>
        <dbReference type="EC" id="3.4.19.12"/>
    </reaction>
</comment>
<dbReference type="Gene3D" id="3.90.70.10">
    <property type="entry name" value="Cysteine proteinases"/>
    <property type="match status" value="2"/>
</dbReference>
<feature type="compositionally biased region" description="Polar residues" evidence="7">
    <location>
        <begin position="714"/>
        <end position="725"/>
    </location>
</feature>
<dbReference type="SUPFAM" id="SSF54001">
    <property type="entry name" value="Cysteine proteinases"/>
    <property type="match status" value="1"/>
</dbReference>
<accession>A0A9P7TYG6</accession>
<evidence type="ECO:0000313" key="9">
    <source>
        <dbReference type="EMBL" id="KAG6286550.1"/>
    </source>
</evidence>
<feature type="region of interest" description="Disordered" evidence="7">
    <location>
        <begin position="1274"/>
        <end position="1298"/>
    </location>
</feature>
<feature type="compositionally biased region" description="Low complexity" evidence="7">
    <location>
        <begin position="1078"/>
        <end position="1087"/>
    </location>
</feature>
<keyword evidence="6" id="KW-0788">Thiol protease</keyword>
<dbReference type="InterPro" id="IPR025305">
    <property type="entry name" value="UCH_repeat_domain"/>
</dbReference>
<proteinExistence type="predicted"/>
<dbReference type="GO" id="GO:0016579">
    <property type="term" value="P:protein deubiquitination"/>
    <property type="evidence" value="ECO:0007669"/>
    <property type="project" value="InterPro"/>
</dbReference>
<dbReference type="Pfam" id="PF13446">
    <property type="entry name" value="RPT"/>
    <property type="match status" value="1"/>
</dbReference>
<sequence length="1325" mass="147390">MDYYNQRSQDHAESPYATLPGTSQTGFVPHHMTAMKSNLAPGREVAGCSPTRWVYELLNNKFTICNLFERARHAQLQSTYTWDHPHNLVMNGNQSFSTDCSRVLSTICLDCHFHFVFKMGWDSAHGDSLCHPSQASWPLQDHQFPWHHLVWVGSGSDPDIGKDSTKYHPLLARENFVCSAPPCTFQLTLEVSEPRMHQSWIELLLDRETIVQQLRVAREQEPERYEGVVTGDWADQAPLNLNTYLKNLLECSPEDTRTISKRNRRFQVLFGPRCYDMFRELHFTEKIETRAGVDEGSFTPSPPPPPGGPSGSTEIGTFRSYLEDIRSEVQCLIHKAGQVGERPTIITPVLHADLGCEQAVSLSSNANVVAMADAPRYKLIGVLPNQGREAVVNAYKRQWELLPSRRKDLVESLMGIASDTIDELLSDYAITQSSVFDNQAHIPELNDDGSLVPQALNYLGLYSHHTYSADSVIEAFRRKLAQSPADATTARSMLLIIAQASDNDLYQAQLLMEVDAKMSLDTSLAVLGVRHADGPWSLVSDAAKRKLEASKSKDESQVYIDAVEAIADHTYSPALRQAALEMRQENGMLGFKENSSVDESKPVDFTTPVGLHNIGNTCYLNSLLQYLFTVKPVRDIVFNYENVKLALTDESISSRLLGGNKMQMDRGEAVVAQAFAKELSELFKNLMASKHAATKPSQRLANAVLLSTHTLLRNSQSSAEPSNGTDPPPLPERPYPTPPLSKSMEDVEMTGLNATSVPETAETASNPSSMTLIDREEGHSDLSHERMDKVPPTVHPGRGAEAQELGNATKLEAPPRIAGQLQDTQVAECLPAEDHEHLTQDVEMTDADAAEPESVDQKVLNALEHQKRSSGTDQQDVEEVMGSIINRLQAAIQPSCVDEKTGIQLEKIMETFFVTTINYTKKFDEKEYQSEISFDRAITAFPAPDGACSLYDALGRNFDQQILEESKLSRYTSIKALPPVLHILIQRSQSMGSKNGNAVVIPETLYMDRYMDAPHDSPIFRRRVAAWALSDRIHDIKAQIAKIDNHPNYLSYLEDCSREAMKSVESSVEHGATDPTIAAGGETTETTRSAQEENWDFDGPVDDDFLLVNPVTTASDSEQSIHVESKALSIRATDTALRQMMESELQQREQMLKEQQDSLKGMAYRLHAVICHRGQLMSGHYWVWIHDFEDNVWRWYNDDDVKENKDTKEVLETLSSSGEPYFLCYVRDEDKMEFVNVPKRQPPTPPQATHVSPSSEMVIDREAHAGALEESLLPGAASAGDDDDGTASSTPKASATTNVSAITTVTEIAEADAETTHEGRMNGHL</sequence>